<dbReference type="InterPro" id="IPR044643">
    <property type="entry name" value="TrpF_fam"/>
</dbReference>
<dbReference type="GO" id="GO:0000162">
    <property type="term" value="P:L-tryptophan biosynthetic process"/>
    <property type="evidence" value="ECO:0007669"/>
    <property type="project" value="UniProtKB-UniPathway"/>
</dbReference>
<proteinExistence type="inferred from homology"/>
<organism evidence="8">
    <name type="scientific">hydrocarbon metagenome</name>
    <dbReference type="NCBI Taxonomy" id="938273"/>
    <lineage>
        <taxon>unclassified sequences</taxon>
        <taxon>metagenomes</taxon>
        <taxon>ecological metagenomes</taxon>
    </lineage>
</organism>
<dbReference type="SUPFAM" id="SSF51366">
    <property type="entry name" value="Ribulose-phoshate binding barrel"/>
    <property type="match status" value="1"/>
</dbReference>
<keyword evidence="6 8" id="KW-0413">Isomerase</keyword>
<dbReference type="Gene3D" id="3.20.20.70">
    <property type="entry name" value="Aldolase class I"/>
    <property type="match status" value="1"/>
</dbReference>
<evidence type="ECO:0000256" key="4">
    <source>
        <dbReference type="ARBA" id="ARBA00022822"/>
    </source>
</evidence>
<dbReference type="InterPro" id="IPR001240">
    <property type="entry name" value="PRAI_dom"/>
</dbReference>
<dbReference type="InterPro" id="IPR011060">
    <property type="entry name" value="RibuloseP-bd_barrel"/>
</dbReference>
<evidence type="ECO:0000259" key="7">
    <source>
        <dbReference type="Pfam" id="PF00697"/>
    </source>
</evidence>
<evidence type="ECO:0000313" key="8">
    <source>
        <dbReference type="EMBL" id="KUG03020.1"/>
    </source>
</evidence>
<reference evidence="8" key="1">
    <citation type="journal article" date="2015" name="Proc. Natl. Acad. Sci. U.S.A.">
        <title>Networks of energetic and metabolic interactions define dynamics in microbial communities.</title>
        <authorList>
            <person name="Embree M."/>
            <person name="Liu J.K."/>
            <person name="Al-Bassam M.M."/>
            <person name="Zengler K."/>
        </authorList>
    </citation>
    <scope>NUCLEOTIDE SEQUENCE</scope>
</reference>
<dbReference type="InterPro" id="IPR013785">
    <property type="entry name" value="Aldolase_TIM"/>
</dbReference>
<dbReference type="EMBL" id="LNQE01001896">
    <property type="protein sequence ID" value="KUG03020.1"/>
    <property type="molecule type" value="Genomic_DNA"/>
</dbReference>
<dbReference type="EC" id="5.3.1.24" evidence="2"/>
<gene>
    <name evidence="8" type="ORF">ASZ90_019563</name>
</gene>
<dbReference type="AlphaFoldDB" id="A0A0W8E318"/>
<name>A0A0W8E318_9ZZZZ</name>
<dbReference type="GO" id="GO:0004640">
    <property type="term" value="F:phosphoribosylanthranilate isomerase activity"/>
    <property type="evidence" value="ECO:0007669"/>
    <property type="project" value="UniProtKB-EC"/>
</dbReference>
<evidence type="ECO:0000256" key="2">
    <source>
        <dbReference type="ARBA" id="ARBA00012572"/>
    </source>
</evidence>
<evidence type="ECO:0000256" key="3">
    <source>
        <dbReference type="ARBA" id="ARBA00022605"/>
    </source>
</evidence>
<evidence type="ECO:0000256" key="1">
    <source>
        <dbReference type="ARBA" id="ARBA00004664"/>
    </source>
</evidence>
<evidence type="ECO:0000256" key="6">
    <source>
        <dbReference type="ARBA" id="ARBA00023235"/>
    </source>
</evidence>
<dbReference type="HAMAP" id="MF_00135">
    <property type="entry name" value="PRAI"/>
    <property type="match status" value="1"/>
</dbReference>
<comment type="pathway">
    <text evidence="1">Amino-acid biosynthesis; L-tryptophan biosynthesis; L-tryptophan from chorismate: step 3/5.</text>
</comment>
<dbReference type="CDD" id="cd00405">
    <property type="entry name" value="PRAI"/>
    <property type="match status" value="1"/>
</dbReference>
<protein>
    <recommendedName>
        <fullName evidence="2">phosphoribosylanthranilate isomerase</fullName>
        <ecNumber evidence="2">5.3.1.24</ecNumber>
    </recommendedName>
</protein>
<keyword evidence="3" id="KW-0028">Amino-acid biosynthesis</keyword>
<keyword evidence="4" id="KW-0822">Tryptophan biosynthesis</keyword>
<dbReference type="PANTHER" id="PTHR42894:SF1">
    <property type="entry name" value="N-(5'-PHOSPHORIBOSYL)ANTHRANILATE ISOMERASE"/>
    <property type="match status" value="1"/>
</dbReference>
<evidence type="ECO:0000256" key="5">
    <source>
        <dbReference type="ARBA" id="ARBA00023141"/>
    </source>
</evidence>
<sequence length="220" mass="24629">MTRVKICGIKSPEEARMVINYGGWAMGEVFADSPRKIMPEDAARINRVIGQQIIKIGVFVNEKLDSLKYIMRSCSLDMVQLHGEESPEYAAEIGIPVIKSFSLDGPVDPAYIRQWQVYAYIFDTSSSIRRGGTGKAFNWQWLEGFRDTDRLVLAGGLNQGNVEQAINMVRPMAVDVSSGVEFPAGGKSAEKIDRFMETVKRADAMLDSLWKADHKHCEHL</sequence>
<accession>A0A0W8E318</accession>
<keyword evidence="5" id="KW-0057">Aromatic amino acid biosynthesis</keyword>
<feature type="domain" description="N-(5'phosphoribosyl) anthranilate isomerase (PRAI)" evidence="7">
    <location>
        <begin position="4"/>
        <end position="197"/>
    </location>
</feature>
<dbReference type="UniPathway" id="UPA00035">
    <property type="reaction ID" value="UER00042"/>
</dbReference>
<dbReference type="PANTHER" id="PTHR42894">
    <property type="entry name" value="N-(5'-PHOSPHORIBOSYL)ANTHRANILATE ISOMERASE"/>
    <property type="match status" value="1"/>
</dbReference>
<comment type="caution">
    <text evidence="8">The sequence shown here is derived from an EMBL/GenBank/DDBJ whole genome shotgun (WGS) entry which is preliminary data.</text>
</comment>
<dbReference type="Pfam" id="PF00697">
    <property type="entry name" value="PRAI"/>
    <property type="match status" value="1"/>
</dbReference>